<keyword evidence="1" id="KW-0472">Membrane</keyword>
<gene>
    <name evidence="2" type="ORF">E3T55_05925</name>
</gene>
<comment type="caution">
    <text evidence="2">The sequence shown here is derived from an EMBL/GenBank/DDBJ whole genome shotgun (WGS) entry which is preliminary data.</text>
</comment>
<keyword evidence="1" id="KW-1133">Transmembrane helix</keyword>
<proteinExistence type="predicted"/>
<evidence type="ECO:0000256" key="1">
    <source>
        <dbReference type="SAM" id="Phobius"/>
    </source>
</evidence>
<keyword evidence="3" id="KW-1185">Reference proteome</keyword>
<sequence length="63" mass="6888">MIQFFGGVALIAASSGLFIFGLQRTLRLNSGIRLPIWGNAPREARYVRRPNGLVQLVRAAYGG</sequence>
<dbReference type="EMBL" id="SOHE01000025">
    <property type="protein sequence ID" value="TFD52946.1"/>
    <property type="molecule type" value="Genomic_DNA"/>
</dbReference>
<feature type="transmembrane region" description="Helical" evidence="1">
    <location>
        <begin position="6"/>
        <end position="23"/>
    </location>
</feature>
<reference evidence="2 3" key="1">
    <citation type="submission" date="2019-03" db="EMBL/GenBank/DDBJ databases">
        <title>Genomics of glacier-inhabiting Cryobacterium strains.</title>
        <authorList>
            <person name="Liu Q."/>
            <person name="Xin Y.-H."/>
        </authorList>
    </citation>
    <scope>NUCLEOTIDE SEQUENCE [LARGE SCALE GENOMIC DNA]</scope>
    <source>
        <strain evidence="2 3">Hh14</strain>
    </source>
</reference>
<accession>A0A4R9A628</accession>
<keyword evidence="1" id="KW-0812">Transmembrane</keyword>
<evidence type="ECO:0000313" key="2">
    <source>
        <dbReference type="EMBL" id="TFD52946.1"/>
    </source>
</evidence>
<dbReference type="Proteomes" id="UP000297447">
    <property type="component" value="Unassembled WGS sequence"/>
</dbReference>
<dbReference type="AlphaFoldDB" id="A0A4R9A628"/>
<name>A0A4R9A628_9MICO</name>
<organism evidence="2 3">
    <name type="scientific">Cryobacterium frigoriphilum</name>
    <dbReference type="NCBI Taxonomy" id="1259150"/>
    <lineage>
        <taxon>Bacteria</taxon>
        <taxon>Bacillati</taxon>
        <taxon>Actinomycetota</taxon>
        <taxon>Actinomycetes</taxon>
        <taxon>Micrococcales</taxon>
        <taxon>Microbacteriaceae</taxon>
        <taxon>Cryobacterium</taxon>
    </lineage>
</organism>
<protein>
    <submittedName>
        <fullName evidence="2">Uncharacterized protein</fullName>
    </submittedName>
</protein>
<dbReference type="OrthoDB" id="5071621at2"/>
<dbReference type="RefSeq" id="WP_134518657.1">
    <property type="nucleotide sequence ID" value="NZ_SOHE01000025.1"/>
</dbReference>
<evidence type="ECO:0000313" key="3">
    <source>
        <dbReference type="Proteomes" id="UP000297447"/>
    </source>
</evidence>